<dbReference type="InterPro" id="IPR036938">
    <property type="entry name" value="PAP2/HPO_sf"/>
</dbReference>
<evidence type="ECO:0008006" key="2">
    <source>
        <dbReference type="Google" id="ProtNLM"/>
    </source>
</evidence>
<dbReference type="AlphaFoldDB" id="A0A382F5C7"/>
<dbReference type="EMBL" id="UINC01047711">
    <property type="protein sequence ID" value="SVB57321.1"/>
    <property type="molecule type" value="Genomic_DNA"/>
</dbReference>
<reference evidence="1" key="1">
    <citation type="submission" date="2018-05" db="EMBL/GenBank/DDBJ databases">
        <authorList>
            <person name="Lanie J.A."/>
            <person name="Ng W.-L."/>
            <person name="Kazmierczak K.M."/>
            <person name="Andrzejewski T.M."/>
            <person name="Davidsen T.M."/>
            <person name="Wayne K.J."/>
            <person name="Tettelin H."/>
            <person name="Glass J.I."/>
            <person name="Rusch D."/>
            <person name="Podicherti R."/>
            <person name="Tsui H.-C.T."/>
            <person name="Winkler M.E."/>
        </authorList>
    </citation>
    <scope>NUCLEOTIDE SEQUENCE</scope>
</reference>
<accession>A0A382F5C7</accession>
<proteinExistence type="predicted"/>
<organism evidence="1">
    <name type="scientific">marine metagenome</name>
    <dbReference type="NCBI Taxonomy" id="408172"/>
    <lineage>
        <taxon>unclassified sequences</taxon>
        <taxon>metagenomes</taxon>
        <taxon>ecological metagenomes</taxon>
    </lineage>
</organism>
<sequence>MISSAAEPNTLEKLDQRIFDAIYDKKNSGSTRHTLMENITHFGDPYAVIGLSLFNVTYGKEKTREMGRLMSSAFLGSSLIVYTSKRLINRRRPLDIHNTDTPALPSGHTANAFVIAT</sequence>
<dbReference type="SUPFAM" id="SSF48317">
    <property type="entry name" value="Acid phosphatase/Vanadium-dependent haloperoxidase"/>
    <property type="match status" value="1"/>
</dbReference>
<name>A0A382F5C7_9ZZZZ</name>
<protein>
    <recommendedName>
        <fullName evidence="2">Phosphatidic acid phosphatase type 2/haloperoxidase domain-containing protein</fullName>
    </recommendedName>
</protein>
<feature type="non-terminal residue" evidence="1">
    <location>
        <position position="117"/>
    </location>
</feature>
<gene>
    <name evidence="1" type="ORF">METZ01_LOCUS210175</name>
</gene>
<evidence type="ECO:0000313" key="1">
    <source>
        <dbReference type="EMBL" id="SVB57321.1"/>
    </source>
</evidence>